<dbReference type="Proteomes" id="UP000178515">
    <property type="component" value="Unassembled WGS sequence"/>
</dbReference>
<proteinExistence type="predicted"/>
<gene>
    <name evidence="2" type="ORF">A3F24_01990</name>
</gene>
<reference evidence="2 3" key="1">
    <citation type="journal article" date="2016" name="Nat. Commun.">
        <title>Thousands of microbial genomes shed light on interconnected biogeochemical processes in an aquifer system.</title>
        <authorList>
            <person name="Anantharaman K."/>
            <person name="Brown C.T."/>
            <person name="Hug L.A."/>
            <person name="Sharon I."/>
            <person name="Castelle C.J."/>
            <person name="Probst A.J."/>
            <person name="Thomas B.C."/>
            <person name="Singh A."/>
            <person name="Wilkins M.J."/>
            <person name="Karaoz U."/>
            <person name="Brodie E.L."/>
            <person name="Williams K.H."/>
            <person name="Hubbard S.S."/>
            <person name="Banfield J.F."/>
        </authorList>
    </citation>
    <scope>NUCLEOTIDE SEQUENCE [LARGE SCALE GENOMIC DNA]</scope>
</reference>
<protein>
    <submittedName>
        <fullName evidence="2">Uncharacterized protein</fullName>
    </submittedName>
</protein>
<keyword evidence="1" id="KW-0812">Transmembrane</keyword>
<organism evidence="2 3">
    <name type="scientific">Candidatus Colwellbacteria bacterium RIFCSPHIGHO2_12_FULL_44_17</name>
    <dbReference type="NCBI Taxonomy" id="1797689"/>
    <lineage>
        <taxon>Bacteria</taxon>
        <taxon>Candidatus Colwelliibacteriota</taxon>
    </lineage>
</organism>
<accession>A0A1G1Z1J5</accession>
<feature type="transmembrane region" description="Helical" evidence="1">
    <location>
        <begin position="97"/>
        <end position="118"/>
    </location>
</feature>
<feature type="transmembrane region" description="Helical" evidence="1">
    <location>
        <begin position="138"/>
        <end position="163"/>
    </location>
</feature>
<keyword evidence="1" id="KW-1133">Transmembrane helix</keyword>
<name>A0A1G1Z1J5_9BACT</name>
<keyword evidence="1" id="KW-0472">Membrane</keyword>
<dbReference type="EMBL" id="MHIX01000045">
    <property type="protein sequence ID" value="OGY58394.1"/>
    <property type="molecule type" value="Genomic_DNA"/>
</dbReference>
<evidence type="ECO:0000313" key="2">
    <source>
        <dbReference type="EMBL" id="OGY58394.1"/>
    </source>
</evidence>
<feature type="transmembrane region" description="Helical" evidence="1">
    <location>
        <begin position="55"/>
        <end position="76"/>
    </location>
</feature>
<feature type="transmembrane region" description="Helical" evidence="1">
    <location>
        <begin position="25"/>
        <end position="43"/>
    </location>
</feature>
<evidence type="ECO:0000256" key="1">
    <source>
        <dbReference type="SAM" id="Phobius"/>
    </source>
</evidence>
<dbReference type="AlphaFoldDB" id="A0A1G1Z1J5"/>
<feature type="transmembrane region" description="Helical" evidence="1">
    <location>
        <begin position="276"/>
        <end position="293"/>
    </location>
</feature>
<feature type="transmembrane region" description="Helical" evidence="1">
    <location>
        <begin position="299"/>
        <end position="320"/>
    </location>
</feature>
<dbReference type="STRING" id="1797689.A3F24_01990"/>
<evidence type="ECO:0000313" key="3">
    <source>
        <dbReference type="Proteomes" id="UP000178515"/>
    </source>
</evidence>
<comment type="caution">
    <text evidence="2">The sequence shown here is derived from an EMBL/GenBank/DDBJ whole genome shotgun (WGS) entry which is preliminary data.</text>
</comment>
<sequence length="333" mass="36562">MPEPSLITKVTSDISADVDYSPIKIVALVSVATLFAFFAGYFLGDFLLAAEVKSLVLTGVAMAMLLIFFVLQALFIKSFGKITLAVTLEMIVMFLPLAGYSSILVLTGFVVATLWIFFAHHMGRNELQNELRIDYFRVSKIVIGGSLTALALIIAVSYSAAFLRSENLSKRTFSYLVDSTMPMLEKYIESFMGALSNGVGGFIEKNINGELLKSIAGGAEIPEAVKTEAVESAKSEVKNQVSDLVKSITEEKDAITNDLYKEAKNNYNALPADGKLMVEFILIIVVFLVIKSISFAVRWIVAPIGYVVYQVLLFSGFALIRLESRSREIIVLN</sequence>